<reference evidence="1 2" key="1">
    <citation type="journal article" date="2016" name="Nat. Commun.">
        <title>Thousands of microbial genomes shed light on interconnected biogeochemical processes in an aquifer system.</title>
        <authorList>
            <person name="Anantharaman K."/>
            <person name="Brown C.T."/>
            <person name="Hug L.A."/>
            <person name="Sharon I."/>
            <person name="Castelle C.J."/>
            <person name="Probst A.J."/>
            <person name="Thomas B.C."/>
            <person name="Singh A."/>
            <person name="Wilkins M.J."/>
            <person name="Karaoz U."/>
            <person name="Brodie E.L."/>
            <person name="Williams K.H."/>
            <person name="Hubbard S.S."/>
            <person name="Banfield J.F."/>
        </authorList>
    </citation>
    <scope>NUCLEOTIDE SEQUENCE [LARGE SCALE GENOMIC DNA]</scope>
</reference>
<accession>A0A1F7XZC9</accession>
<dbReference type="EMBL" id="MGGE01000042">
    <property type="protein sequence ID" value="OGM20414.1"/>
    <property type="molecule type" value="Genomic_DNA"/>
</dbReference>
<evidence type="ECO:0000313" key="1">
    <source>
        <dbReference type="EMBL" id="OGM20414.1"/>
    </source>
</evidence>
<comment type="caution">
    <text evidence="1">The sequence shown here is derived from an EMBL/GenBank/DDBJ whole genome shotgun (WGS) entry which is preliminary data.</text>
</comment>
<evidence type="ECO:0000313" key="2">
    <source>
        <dbReference type="Proteomes" id="UP000178419"/>
    </source>
</evidence>
<proteinExistence type="predicted"/>
<name>A0A1F7XZC9_9BACT</name>
<sequence>MISAGKKVRRTFAKHLLFVGLIIFGFLATFPEQVFSQETEVTPQPATVTTLRSDKAYKLYIEAVANYESAHEIYLQRKSQYLRFGTLKSRQDAQEATEAMMQARDTVVISYFNALEEHLTNSTGVPEARIESLGLAFDAETQWFEEHKASITSATSLEDLVNKTKEAESRWKSDEGLMYEVLSTISYGKILDFSSRTNETFSALRQKIADIKQDEREEYVFSEKKFDILGRWVSEIEQRITQSKDVQLEAENKISEFATKKGRGLNSYNEVIATLGQAQTLLKEASTFMNEIVREVKTKEQ</sequence>
<dbReference type="Proteomes" id="UP000178419">
    <property type="component" value="Unassembled WGS sequence"/>
</dbReference>
<protein>
    <submittedName>
        <fullName evidence="1">Uncharacterized protein</fullName>
    </submittedName>
</protein>
<dbReference type="AlphaFoldDB" id="A0A1F7XZC9"/>
<organism evidence="1 2">
    <name type="scientific">Candidatus Woesebacteria bacterium RIFCSPHIGHO2_01_FULL_38_9</name>
    <dbReference type="NCBI Taxonomy" id="1802492"/>
    <lineage>
        <taxon>Bacteria</taxon>
        <taxon>Candidatus Woeseibacteriota</taxon>
    </lineage>
</organism>
<gene>
    <name evidence="1" type="ORF">A2714_01715</name>
</gene>